<dbReference type="EMBL" id="JAFHLB010000002">
    <property type="protein sequence ID" value="MBN3576446.1"/>
    <property type="molecule type" value="Genomic_DNA"/>
</dbReference>
<accession>A0ABS2ZW19</accession>
<sequence>MRKSVIIRCFLLLTAAGVIAWAMCYRFNLTSQVTTKDLANTVIQSGTTQVFEPVLPSIPVKVPQDFRFHNEYQHEWWHFFANVRDENGKLYGIQWSYFRVAMDDREGLGWQSPQLYISHVVVSNKDKIWKEQRLARGGIGQAGMTNRPFRIWMDNWLWRSLGDTPFPGQLNATTDSFDVQLKAFAYGPYVLPGDKGYVEKHDLMPIASYNLTTPFVKVKGALRLGTHKLIPVEGEAWMSKEWGSGLMAEEQKGWDWFVVHLDQETSLSISRYRHAHRSPYLFGVLSRKNGTVVNLSAEDITIEPHDTTVLNNGKQLPLQWDIKIPEYKIDLTTQVLNQELWLPFIIPYWEGPVQTTGSHEAKGFMQLTGY</sequence>
<comment type="caution">
    <text evidence="2">The sequence shown here is derived from an EMBL/GenBank/DDBJ whole genome shotgun (WGS) entry which is preliminary data.</text>
</comment>
<name>A0ABS2ZW19_9VIBR</name>
<feature type="domain" description="AttH" evidence="1">
    <location>
        <begin position="74"/>
        <end position="244"/>
    </location>
</feature>
<protein>
    <submittedName>
        <fullName evidence="2">Carotenoid 1,2-hydratase</fullName>
    </submittedName>
</protein>
<dbReference type="Pfam" id="PF07143">
    <property type="entry name" value="CrtC"/>
    <property type="match status" value="1"/>
</dbReference>
<dbReference type="Gene3D" id="2.40.370.10">
    <property type="entry name" value="AttH-like domain"/>
    <property type="match status" value="2"/>
</dbReference>
<dbReference type="Pfam" id="PF17186">
    <property type="entry name" value="Lipocalin_9"/>
    <property type="match status" value="1"/>
</dbReference>
<dbReference type="InterPro" id="IPR010791">
    <property type="entry name" value="AttH_dom"/>
</dbReference>
<organism evidence="2 3">
    <name type="scientific">Vibrio neptunius</name>
    <dbReference type="NCBI Taxonomy" id="170651"/>
    <lineage>
        <taxon>Bacteria</taxon>
        <taxon>Pseudomonadati</taxon>
        <taxon>Pseudomonadota</taxon>
        <taxon>Gammaproteobacteria</taxon>
        <taxon>Vibrionales</taxon>
        <taxon>Vibrionaceae</taxon>
        <taxon>Vibrio</taxon>
    </lineage>
</organism>
<proteinExistence type="predicted"/>
<reference evidence="2 3" key="1">
    <citation type="submission" date="2021-02" db="EMBL/GenBank/DDBJ databases">
        <title>Draft Genome Sequences of 5 Vibrio neptunius Strains Isolated From of Bivalve Hatcheries.</title>
        <authorList>
            <person name="Galvis F."/>
            <person name="Barja J.L."/>
            <person name="Lemos M.L."/>
            <person name="Balado M."/>
        </authorList>
    </citation>
    <scope>NUCLEOTIDE SEQUENCE [LARGE SCALE GENOMIC DNA]</scope>
    <source>
        <strain evidence="2 3">PP-145.98</strain>
    </source>
</reference>
<dbReference type="InterPro" id="IPR023374">
    <property type="entry name" value="AttH-like_dom_sf"/>
</dbReference>
<dbReference type="PANTHER" id="PTHR38591">
    <property type="entry name" value="HYDROLASE"/>
    <property type="match status" value="1"/>
</dbReference>
<evidence type="ECO:0000313" key="2">
    <source>
        <dbReference type="EMBL" id="MBN3576446.1"/>
    </source>
</evidence>
<gene>
    <name evidence="2" type="ORF">JYA62_02030</name>
</gene>
<keyword evidence="3" id="KW-1185">Reference proteome</keyword>
<dbReference type="PANTHER" id="PTHR38591:SF1">
    <property type="entry name" value="BLL1000 PROTEIN"/>
    <property type="match status" value="1"/>
</dbReference>
<dbReference type="RefSeq" id="WP_206368679.1">
    <property type="nucleotide sequence ID" value="NZ_CAWPTM010000101.1"/>
</dbReference>
<dbReference type="SUPFAM" id="SSF159245">
    <property type="entry name" value="AttH-like"/>
    <property type="match status" value="1"/>
</dbReference>
<evidence type="ECO:0000313" key="3">
    <source>
        <dbReference type="Proteomes" id="UP000779070"/>
    </source>
</evidence>
<dbReference type="Proteomes" id="UP000779070">
    <property type="component" value="Unassembled WGS sequence"/>
</dbReference>
<evidence type="ECO:0000259" key="1">
    <source>
        <dbReference type="Pfam" id="PF07143"/>
    </source>
</evidence>